<dbReference type="Proteomes" id="UP000324800">
    <property type="component" value="Unassembled WGS sequence"/>
</dbReference>
<dbReference type="AlphaFoldDB" id="A0A5J4THZ1"/>
<reference evidence="1 2" key="1">
    <citation type="submission" date="2019-03" db="EMBL/GenBank/DDBJ databases">
        <title>Single cell metagenomics reveals metabolic interactions within the superorganism composed of flagellate Streblomastix strix and complex community of Bacteroidetes bacteria on its surface.</title>
        <authorList>
            <person name="Treitli S.C."/>
            <person name="Kolisko M."/>
            <person name="Husnik F."/>
            <person name="Keeling P."/>
            <person name="Hampl V."/>
        </authorList>
    </citation>
    <scope>NUCLEOTIDE SEQUENCE [LARGE SCALE GENOMIC DNA]</scope>
    <source>
        <strain evidence="1">ST1C</strain>
    </source>
</reference>
<gene>
    <name evidence="1" type="ORF">EZS28_047378</name>
</gene>
<accession>A0A5J4THZ1</accession>
<sequence length="168" mass="19174">MLEQRILGNAYTQMALTYIGSGDYQLRKLGLLYMEGIRSSDEKPNQDRVQEPEKFGSCIQPVLSESLLLFLLKVPLITSLHKLAFLFDSLGRDIGQLFVRVFLDYYCLQRFGKILSMWLYWGLASLWKSQWQLLLPLVPPDLHQHVLSGCEVGTVNGPSFSYGKIQSV</sequence>
<organism evidence="1 2">
    <name type="scientific">Streblomastix strix</name>
    <dbReference type="NCBI Taxonomy" id="222440"/>
    <lineage>
        <taxon>Eukaryota</taxon>
        <taxon>Metamonada</taxon>
        <taxon>Preaxostyla</taxon>
        <taxon>Oxymonadida</taxon>
        <taxon>Streblomastigidae</taxon>
        <taxon>Streblomastix</taxon>
    </lineage>
</organism>
<evidence type="ECO:0000313" key="2">
    <source>
        <dbReference type="Proteomes" id="UP000324800"/>
    </source>
</evidence>
<name>A0A5J4THZ1_9EUKA</name>
<feature type="non-terminal residue" evidence="1">
    <location>
        <position position="168"/>
    </location>
</feature>
<protein>
    <submittedName>
        <fullName evidence="1">Uncharacterized protein</fullName>
    </submittedName>
</protein>
<comment type="caution">
    <text evidence="1">The sequence shown here is derived from an EMBL/GenBank/DDBJ whole genome shotgun (WGS) entry which is preliminary data.</text>
</comment>
<dbReference type="EMBL" id="SNRW01031920">
    <property type="protein sequence ID" value="KAA6357095.1"/>
    <property type="molecule type" value="Genomic_DNA"/>
</dbReference>
<proteinExistence type="predicted"/>
<evidence type="ECO:0000313" key="1">
    <source>
        <dbReference type="EMBL" id="KAA6357095.1"/>
    </source>
</evidence>